<organism evidence="2 3">
    <name type="scientific">Elysia crispata</name>
    <name type="common">lettuce slug</name>
    <dbReference type="NCBI Taxonomy" id="231223"/>
    <lineage>
        <taxon>Eukaryota</taxon>
        <taxon>Metazoa</taxon>
        <taxon>Spiralia</taxon>
        <taxon>Lophotrochozoa</taxon>
        <taxon>Mollusca</taxon>
        <taxon>Gastropoda</taxon>
        <taxon>Heterobranchia</taxon>
        <taxon>Euthyneura</taxon>
        <taxon>Panpulmonata</taxon>
        <taxon>Sacoglossa</taxon>
        <taxon>Placobranchoidea</taxon>
        <taxon>Plakobranchidae</taxon>
        <taxon>Elysia</taxon>
    </lineage>
</organism>
<sequence>MLRNNLNQRNRQDQSSWLSGRSSDQSSSSLPNEEGQLQALMPVIIWRYTPELMGVDLNLRPDGRHVACPA</sequence>
<comment type="caution">
    <text evidence="2">The sequence shown here is derived from an EMBL/GenBank/DDBJ whole genome shotgun (WGS) entry which is preliminary data.</text>
</comment>
<gene>
    <name evidence="2" type="ORF">RRG08_011770</name>
</gene>
<evidence type="ECO:0000313" key="3">
    <source>
        <dbReference type="Proteomes" id="UP001283361"/>
    </source>
</evidence>
<feature type="region of interest" description="Disordered" evidence="1">
    <location>
        <begin position="1"/>
        <end position="34"/>
    </location>
</feature>
<evidence type="ECO:0000256" key="1">
    <source>
        <dbReference type="SAM" id="MobiDB-lite"/>
    </source>
</evidence>
<proteinExistence type="predicted"/>
<dbReference type="EMBL" id="JAWDGP010003510">
    <property type="protein sequence ID" value="KAK3773770.1"/>
    <property type="molecule type" value="Genomic_DNA"/>
</dbReference>
<accession>A0AAE0ZQV1</accession>
<name>A0AAE0ZQV1_9GAST</name>
<dbReference type="AlphaFoldDB" id="A0AAE0ZQV1"/>
<dbReference type="Proteomes" id="UP001283361">
    <property type="component" value="Unassembled WGS sequence"/>
</dbReference>
<evidence type="ECO:0000313" key="2">
    <source>
        <dbReference type="EMBL" id="KAK3773770.1"/>
    </source>
</evidence>
<reference evidence="2" key="1">
    <citation type="journal article" date="2023" name="G3 (Bethesda)">
        <title>A reference genome for the long-term kleptoplast-retaining sea slug Elysia crispata morphotype clarki.</title>
        <authorList>
            <person name="Eastman K.E."/>
            <person name="Pendleton A.L."/>
            <person name="Shaikh M.A."/>
            <person name="Suttiyut T."/>
            <person name="Ogas R."/>
            <person name="Tomko P."/>
            <person name="Gavelis G."/>
            <person name="Widhalm J.R."/>
            <person name="Wisecaver J.H."/>
        </authorList>
    </citation>
    <scope>NUCLEOTIDE SEQUENCE</scope>
    <source>
        <strain evidence="2">ECLA1</strain>
    </source>
</reference>
<keyword evidence="3" id="KW-1185">Reference proteome</keyword>
<protein>
    <submittedName>
        <fullName evidence="2">Uncharacterized protein</fullName>
    </submittedName>
</protein>
<feature type="compositionally biased region" description="Low complexity" evidence="1">
    <location>
        <begin position="1"/>
        <end position="29"/>
    </location>
</feature>